<dbReference type="SFLD" id="SFLDG01140">
    <property type="entry name" value="C2.B:_Phosphomannomutase_and_P"/>
    <property type="match status" value="1"/>
</dbReference>
<organism evidence="1 2">
    <name type="scientific">Paenibacillus chungangensis</name>
    <dbReference type="NCBI Taxonomy" id="696535"/>
    <lineage>
        <taxon>Bacteria</taxon>
        <taxon>Bacillati</taxon>
        <taxon>Bacillota</taxon>
        <taxon>Bacilli</taxon>
        <taxon>Bacillales</taxon>
        <taxon>Paenibacillaceae</taxon>
        <taxon>Paenibacillus</taxon>
    </lineage>
</organism>
<proteinExistence type="predicted"/>
<dbReference type="PROSITE" id="PS01228">
    <property type="entry name" value="COF_1"/>
    <property type="match status" value="1"/>
</dbReference>
<dbReference type="PANTHER" id="PTHR10000">
    <property type="entry name" value="PHOSPHOSERINE PHOSPHATASE"/>
    <property type="match status" value="1"/>
</dbReference>
<dbReference type="PROSITE" id="PS01229">
    <property type="entry name" value="COF_2"/>
    <property type="match status" value="1"/>
</dbReference>
<keyword evidence="1" id="KW-0378">Hydrolase</keyword>
<dbReference type="GO" id="GO:0016787">
    <property type="term" value="F:hydrolase activity"/>
    <property type="evidence" value="ECO:0007669"/>
    <property type="project" value="UniProtKB-KW"/>
</dbReference>
<dbReference type="SUPFAM" id="SSF56784">
    <property type="entry name" value="HAD-like"/>
    <property type="match status" value="1"/>
</dbReference>
<dbReference type="InterPro" id="IPR023214">
    <property type="entry name" value="HAD_sf"/>
</dbReference>
<dbReference type="NCBIfam" id="TIGR01484">
    <property type="entry name" value="HAD-SF-IIB"/>
    <property type="match status" value="1"/>
</dbReference>
<gene>
    <name evidence="1" type="ORF">ACFQ2I_10665</name>
</gene>
<dbReference type="InterPro" id="IPR006379">
    <property type="entry name" value="HAD-SF_hydro_IIB"/>
</dbReference>
<accession>A0ABW3HQL5</accession>
<protein>
    <submittedName>
        <fullName evidence="1">Cof-type HAD-IIB family hydrolase</fullName>
    </submittedName>
</protein>
<dbReference type="InterPro" id="IPR000150">
    <property type="entry name" value="Cof"/>
</dbReference>
<keyword evidence="2" id="KW-1185">Reference proteome</keyword>
<comment type="caution">
    <text evidence="1">The sequence shown here is derived from an EMBL/GenBank/DDBJ whole genome shotgun (WGS) entry which is preliminary data.</text>
</comment>
<reference evidence="2" key="1">
    <citation type="journal article" date="2019" name="Int. J. Syst. Evol. Microbiol.">
        <title>The Global Catalogue of Microorganisms (GCM) 10K type strain sequencing project: providing services to taxonomists for standard genome sequencing and annotation.</title>
        <authorList>
            <consortium name="The Broad Institute Genomics Platform"/>
            <consortium name="The Broad Institute Genome Sequencing Center for Infectious Disease"/>
            <person name="Wu L."/>
            <person name="Ma J."/>
        </authorList>
    </citation>
    <scope>NUCLEOTIDE SEQUENCE [LARGE SCALE GENOMIC DNA]</scope>
    <source>
        <strain evidence="2">CCUG 59129</strain>
    </source>
</reference>
<dbReference type="SFLD" id="SFLDS00003">
    <property type="entry name" value="Haloacid_Dehalogenase"/>
    <property type="match status" value="1"/>
</dbReference>
<evidence type="ECO:0000313" key="1">
    <source>
        <dbReference type="EMBL" id="MFD0959853.1"/>
    </source>
</evidence>
<dbReference type="EMBL" id="JBHTJZ010000011">
    <property type="protein sequence ID" value="MFD0959853.1"/>
    <property type="molecule type" value="Genomic_DNA"/>
</dbReference>
<dbReference type="Proteomes" id="UP001596989">
    <property type="component" value="Unassembled WGS sequence"/>
</dbReference>
<dbReference type="RefSeq" id="WP_377564131.1">
    <property type="nucleotide sequence ID" value="NZ_JBHTJZ010000011.1"/>
</dbReference>
<dbReference type="PANTHER" id="PTHR10000:SF25">
    <property type="entry name" value="PHOSPHATASE YKRA-RELATED"/>
    <property type="match status" value="1"/>
</dbReference>
<dbReference type="Gene3D" id="3.40.50.1000">
    <property type="entry name" value="HAD superfamily/HAD-like"/>
    <property type="match status" value="1"/>
</dbReference>
<name>A0ABW3HQL5_9BACL</name>
<dbReference type="CDD" id="cd07517">
    <property type="entry name" value="HAD_HPP"/>
    <property type="match status" value="1"/>
</dbReference>
<sequence length="272" mass="29939">MKCKIVFFDIDGTLVNEQKDIPQDTVEAIRELKASGVEPVVATGRAPYFIGPILEKLGIESYVCLNGGYVVYKGEPIYRFAIARDIMGKLVDKAEEHGHGLVYEGAEAYYANQETNTFMTDSVLSLKVNPPGYDPEFWQKEDVYQTFLHCEAQEETLYESLKDELTFIRWHECAMDVLPKGGSKAKGIEAMLNKLGYDASQAVAFGDGLNDKEMLEYVGFGIAMGNSHPDLLPYADYVTAHVDDSGIRRGLVKAELLPAKAVAAAHRGAGAV</sequence>
<dbReference type="SFLD" id="SFLDG01144">
    <property type="entry name" value="C2.B.4:_PGP_Like"/>
    <property type="match status" value="1"/>
</dbReference>
<dbReference type="Gene3D" id="3.30.1240.10">
    <property type="match status" value="1"/>
</dbReference>
<evidence type="ECO:0000313" key="2">
    <source>
        <dbReference type="Proteomes" id="UP001596989"/>
    </source>
</evidence>
<dbReference type="InterPro" id="IPR036412">
    <property type="entry name" value="HAD-like_sf"/>
</dbReference>
<dbReference type="NCBIfam" id="TIGR00099">
    <property type="entry name" value="Cof-subfamily"/>
    <property type="match status" value="1"/>
</dbReference>
<dbReference type="Pfam" id="PF08282">
    <property type="entry name" value="Hydrolase_3"/>
    <property type="match status" value="1"/>
</dbReference>